<evidence type="ECO:0000313" key="9">
    <source>
        <dbReference type="EMBL" id="VDN93612.1"/>
    </source>
</evidence>
<dbReference type="SUPFAM" id="SSF56112">
    <property type="entry name" value="Protein kinase-like (PK-like)"/>
    <property type="match status" value="1"/>
</dbReference>
<evidence type="ECO:0000256" key="7">
    <source>
        <dbReference type="RuleBase" id="RU000304"/>
    </source>
</evidence>
<dbReference type="Gene3D" id="1.10.510.10">
    <property type="entry name" value="Transferase(Phosphotransferase) domain 1"/>
    <property type="match status" value="1"/>
</dbReference>
<protein>
    <submittedName>
        <fullName evidence="11">Protein kinase domain-containing protein</fullName>
    </submittedName>
</protein>
<organism evidence="11">
    <name type="scientific">Brugia pahangi</name>
    <name type="common">Filarial nematode worm</name>
    <dbReference type="NCBI Taxonomy" id="6280"/>
    <lineage>
        <taxon>Eukaryota</taxon>
        <taxon>Metazoa</taxon>
        <taxon>Ecdysozoa</taxon>
        <taxon>Nematoda</taxon>
        <taxon>Chromadorea</taxon>
        <taxon>Rhabditida</taxon>
        <taxon>Spirurina</taxon>
        <taxon>Spiruromorpha</taxon>
        <taxon>Filarioidea</taxon>
        <taxon>Onchocercidae</taxon>
        <taxon>Brugia</taxon>
    </lineage>
</organism>
<dbReference type="FunFam" id="1.10.510.10:FF:000658">
    <property type="entry name" value="Protein CBG12184"/>
    <property type="match status" value="1"/>
</dbReference>
<evidence type="ECO:0000313" key="10">
    <source>
        <dbReference type="Proteomes" id="UP000278627"/>
    </source>
</evidence>
<dbReference type="AlphaFoldDB" id="A0A0N4TUJ3"/>
<feature type="binding site" evidence="6">
    <location>
        <position position="102"/>
    </location>
    <ligand>
        <name>ATP</name>
        <dbReference type="ChEBI" id="CHEBI:30616"/>
    </ligand>
</feature>
<evidence type="ECO:0000313" key="11">
    <source>
        <dbReference type="WBParaSite" id="BPAG_0001246401-mRNA-1"/>
    </source>
</evidence>
<keyword evidence="3 6" id="KW-0547">Nucleotide-binding</keyword>
<dbReference type="PANTHER" id="PTHR24346:SF82">
    <property type="entry name" value="KP78A-RELATED"/>
    <property type="match status" value="1"/>
</dbReference>
<comment type="similarity">
    <text evidence="7">Belongs to the protein kinase superfamily.</text>
</comment>
<dbReference type="PROSITE" id="PS00108">
    <property type="entry name" value="PROTEIN_KINASE_ST"/>
    <property type="match status" value="1"/>
</dbReference>
<dbReference type="STRING" id="6280.A0A0N4TUJ3"/>
<dbReference type="Pfam" id="PF00069">
    <property type="entry name" value="Pkinase"/>
    <property type="match status" value="1"/>
</dbReference>
<evidence type="ECO:0000256" key="1">
    <source>
        <dbReference type="ARBA" id="ARBA00022527"/>
    </source>
</evidence>
<dbReference type="GO" id="GO:0050321">
    <property type="term" value="F:tau-protein kinase activity"/>
    <property type="evidence" value="ECO:0007669"/>
    <property type="project" value="TreeGrafter"/>
</dbReference>
<dbReference type="EMBL" id="UZAD01013292">
    <property type="protein sequence ID" value="VDN93612.1"/>
    <property type="molecule type" value="Genomic_DNA"/>
</dbReference>
<keyword evidence="2" id="KW-0808">Transferase</keyword>
<keyword evidence="1 7" id="KW-0723">Serine/threonine-protein kinase</keyword>
<dbReference type="PROSITE" id="PS00107">
    <property type="entry name" value="PROTEIN_KINASE_ATP"/>
    <property type="match status" value="1"/>
</dbReference>
<feature type="domain" description="Protein kinase" evidence="8">
    <location>
        <begin position="73"/>
        <end position="326"/>
    </location>
</feature>
<evidence type="ECO:0000256" key="3">
    <source>
        <dbReference type="ARBA" id="ARBA00022741"/>
    </source>
</evidence>
<dbReference type="PROSITE" id="PS50011">
    <property type="entry name" value="PROTEIN_KINASE_DOM"/>
    <property type="match status" value="1"/>
</dbReference>
<dbReference type="InterPro" id="IPR000719">
    <property type="entry name" value="Prot_kinase_dom"/>
</dbReference>
<evidence type="ECO:0000256" key="4">
    <source>
        <dbReference type="ARBA" id="ARBA00022777"/>
    </source>
</evidence>
<evidence type="ECO:0000256" key="6">
    <source>
        <dbReference type="PROSITE-ProRule" id="PRU10141"/>
    </source>
</evidence>
<dbReference type="WBParaSite" id="BPAG_0001246401-mRNA-1">
    <property type="protein sequence ID" value="BPAG_0001246401-mRNA-1"/>
    <property type="gene ID" value="BPAG_0001246401"/>
</dbReference>
<keyword evidence="5 6" id="KW-0067">ATP-binding</keyword>
<dbReference type="SMART" id="SM00220">
    <property type="entry name" value="S_TKc"/>
    <property type="match status" value="1"/>
</dbReference>
<reference evidence="9 10" key="2">
    <citation type="submission" date="2018-11" db="EMBL/GenBank/DDBJ databases">
        <authorList>
            <consortium name="Pathogen Informatics"/>
        </authorList>
    </citation>
    <scope>NUCLEOTIDE SEQUENCE [LARGE SCALE GENOMIC DNA]</scope>
</reference>
<dbReference type="GO" id="GO:0005524">
    <property type="term" value="F:ATP binding"/>
    <property type="evidence" value="ECO:0007669"/>
    <property type="project" value="UniProtKB-UniRule"/>
</dbReference>
<evidence type="ECO:0000259" key="8">
    <source>
        <dbReference type="PROSITE" id="PS50011"/>
    </source>
</evidence>
<dbReference type="PANTHER" id="PTHR24346">
    <property type="entry name" value="MAP/MICROTUBULE AFFINITY-REGULATING KINASE"/>
    <property type="match status" value="1"/>
</dbReference>
<dbReference type="GO" id="GO:0000226">
    <property type="term" value="P:microtubule cytoskeleton organization"/>
    <property type="evidence" value="ECO:0007669"/>
    <property type="project" value="TreeGrafter"/>
</dbReference>
<evidence type="ECO:0000256" key="5">
    <source>
        <dbReference type="ARBA" id="ARBA00022840"/>
    </source>
</evidence>
<dbReference type="GO" id="GO:0035556">
    <property type="term" value="P:intracellular signal transduction"/>
    <property type="evidence" value="ECO:0007669"/>
    <property type="project" value="TreeGrafter"/>
</dbReference>
<keyword evidence="10" id="KW-1185">Reference proteome</keyword>
<reference evidence="11" key="1">
    <citation type="submission" date="2017-02" db="UniProtKB">
        <authorList>
            <consortium name="WormBaseParasite"/>
        </authorList>
    </citation>
    <scope>IDENTIFICATION</scope>
</reference>
<gene>
    <name evidence="9" type="ORF">BPAG_LOCUS12426</name>
</gene>
<accession>A0A0N4TUJ3</accession>
<sequence>MNLQSIILVILHQCERLLDSNPFYCCTDAIMKYIEVIWEKRCIKKMAIESETDNSETVASNVTILKCLQEKGIYYKQVIGKGTFSSVRCAWHSEMKKNVALKIIDTSSNSDFIVRFLPREKIIVQQLNHANIIKNFEIINEEPYVCFVQEYAMHGDLLQKIKKNNWIDEDEGRFYFRQLIEALTYLKSISIAHRDIKCENVLLDSCDNVKLGDFGFARFMKADEVSHTFCGSRAYVAPELLRSYPYNGFLADIWSTGILLYVMVTGFMPYDDRNIDKMLEKQLQHRITFPRRRNLSAEVKELIYAMVHPVPLKRRPYDEIIKSSWLADIKYELRTEPFSQNSDKITS</sequence>
<evidence type="ECO:0000256" key="2">
    <source>
        <dbReference type="ARBA" id="ARBA00022679"/>
    </source>
</evidence>
<name>A0A0N4TUJ3_BRUPA</name>
<dbReference type="InterPro" id="IPR011009">
    <property type="entry name" value="Kinase-like_dom_sf"/>
</dbReference>
<proteinExistence type="inferred from homology"/>
<dbReference type="InterPro" id="IPR017441">
    <property type="entry name" value="Protein_kinase_ATP_BS"/>
</dbReference>
<dbReference type="GO" id="GO:0005737">
    <property type="term" value="C:cytoplasm"/>
    <property type="evidence" value="ECO:0007669"/>
    <property type="project" value="TreeGrafter"/>
</dbReference>
<keyword evidence="4" id="KW-0418">Kinase</keyword>
<dbReference type="InterPro" id="IPR008271">
    <property type="entry name" value="Ser/Thr_kinase_AS"/>
</dbReference>
<dbReference type="Proteomes" id="UP000278627">
    <property type="component" value="Unassembled WGS sequence"/>
</dbReference>